<dbReference type="AlphaFoldDB" id="A0A9P6B3C5"/>
<evidence type="ECO:0000256" key="1">
    <source>
        <dbReference type="ARBA" id="ARBA00009986"/>
    </source>
</evidence>
<accession>A0A9P6B3C5</accession>
<gene>
    <name evidence="6" type="ORF">BS47DRAFT_1437877</name>
</gene>
<evidence type="ECO:0000256" key="3">
    <source>
        <dbReference type="PROSITE-ProRule" id="PRU10007"/>
    </source>
</evidence>
<dbReference type="Gene3D" id="3.40.605.10">
    <property type="entry name" value="Aldehyde Dehydrogenase, Chain A, domain 1"/>
    <property type="match status" value="1"/>
</dbReference>
<dbReference type="GO" id="GO:0004030">
    <property type="term" value="F:aldehyde dehydrogenase [NAD(P)+] activity"/>
    <property type="evidence" value="ECO:0007669"/>
    <property type="project" value="UniProtKB-ARBA"/>
</dbReference>
<protein>
    <recommendedName>
        <fullName evidence="5">Aldehyde dehydrogenase domain-containing protein</fullName>
    </recommendedName>
</protein>
<feature type="active site" evidence="3">
    <location>
        <position position="273"/>
    </location>
</feature>
<dbReference type="FunFam" id="3.40.309.10:FF:000012">
    <property type="entry name" value="Betaine aldehyde dehydrogenase"/>
    <property type="match status" value="1"/>
</dbReference>
<dbReference type="FunFam" id="3.40.605.10:FF:000026">
    <property type="entry name" value="Aldehyde dehydrogenase, putative"/>
    <property type="match status" value="1"/>
</dbReference>
<feature type="domain" description="Aldehyde dehydrogenase" evidence="5">
    <location>
        <begin position="38"/>
        <end position="496"/>
    </location>
</feature>
<keyword evidence="7" id="KW-1185">Reference proteome</keyword>
<dbReference type="InterPro" id="IPR016163">
    <property type="entry name" value="Ald_DH_C"/>
</dbReference>
<evidence type="ECO:0000259" key="5">
    <source>
        <dbReference type="Pfam" id="PF00171"/>
    </source>
</evidence>
<dbReference type="InterPro" id="IPR029510">
    <property type="entry name" value="Ald_DH_CS_GLU"/>
</dbReference>
<dbReference type="SUPFAM" id="SSF53720">
    <property type="entry name" value="ALDH-like"/>
    <property type="match status" value="1"/>
</dbReference>
<dbReference type="PROSITE" id="PS00687">
    <property type="entry name" value="ALDEHYDE_DEHYDR_GLU"/>
    <property type="match status" value="1"/>
</dbReference>
<name>A0A9P6B3C5_9AGAM</name>
<dbReference type="PANTHER" id="PTHR11699">
    <property type="entry name" value="ALDEHYDE DEHYDROGENASE-RELATED"/>
    <property type="match status" value="1"/>
</dbReference>
<dbReference type="Gene3D" id="3.40.309.10">
    <property type="entry name" value="Aldehyde Dehydrogenase, Chain A, domain 2"/>
    <property type="match status" value="1"/>
</dbReference>
<dbReference type="InterPro" id="IPR016162">
    <property type="entry name" value="Ald_DH_N"/>
</dbReference>
<evidence type="ECO:0000256" key="4">
    <source>
        <dbReference type="RuleBase" id="RU003345"/>
    </source>
</evidence>
<evidence type="ECO:0000313" key="6">
    <source>
        <dbReference type="EMBL" id="KAF9516815.1"/>
    </source>
</evidence>
<dbReference type="Proteomes" id="UP000886523">
    <property type="component" value="Unassembled WGS sequence"/>
</dbReference>
<dbReference type="Pfam" id="PF00171">
    <property type="entry name" value="Aldedh"/>
    <property type="match status" value="1"/>
</dbReference>
<comment type="caution">
    <text evidence="6">The sequence shown here is derived from an EMBL/GenBank/DDBJ whole genome shotgun (WGS) entry which is preliminary data.</text>
</comment>
<organism evidence="6 7">
    <name type="scientific">Hydnum rufescens UP504</name>
    <dbReference type="NCBI Taxonomy" id="1448309"/>
    <lineage>
        <taxon>Eukaryota</taxon>
        <taxon>Fungi</taxon>
        <taxon>Dikarya</taxon>
        <taxon>Basidiomycota</taxon>
        <taxon>Agaricomycotina</taxon>
        <taxon>Agaricomycetes</taxon>
        <taxon>Cantharellales</taxon>
        <taxon>Hydnaceae</taxon>
        <taxon>Hydnum</taxon>
    </lineage>
</organism>
<keyword evidence="2 4" id="KW-0560">Oxidoreductase</keyword>
<proteinExistence type="inferred from homology"/>
<dbReference type="InterPro" id="IPR015590">
    <property type="entry name" value="Aldehyde_DH_dom"/>
</dbReference>
<evidence type="ECO:0000256" key="2">
    <source>
        <dbReference type="ARBA" id="ARBA00023002"/>
    </source>
</evidence>
<dbReference type="EMBL" id="MU128936">
    <property type="protein sequence ID" value="KAF9516815.1"/>
    <property type="molecule type" value="Genomic_DNA"/>
</dbReference>
<comment type="similarity">
    <text evidence="1 4">Belongs to the aldehyde dehydrogenase family.</text>
</comment>
<sequence length="525" mass="56861">MAPTSFTYDFSDSLLGFKGKSTFSTGLFLDGKFVDSVQAGETTDLVNPANGKHLCSVTVGCEKDVDIAVECAQRAFDNSWGIKTSGQQRGRLLLRLATLMNENIDELVALEALNSGKTYNRAYGDVVGAASVIRYYGGWADKIHGKTLEVDDSVFAYTRMEPFGVVGQIVPWCAYPIGMMSWKLGPALATGNTIVFKPSEWTPLTALRVATLIVEAGFPPGVVNIVNGYGNVVGAAISSHMGIEKVAFTGSTLVGRRIMKAAAESNLKKVTVELGGKSPTLVLDDCDLEAAAKWAAFGIIFNHGQTCCAGSRVFVQENVFDKFMEKFTAAMKAVKVGDPLHPETTQGPQVSEVHFKRVMNYIDLGKKEGATCYLGGERHGVEGFFIQPTIFTDVTSDMTIMKEEIFGPVIVVSKFRDDEELVKLANDTLYGLAAGIFSQNISRAIGLANKIRAGTVWINMYNILHPNVPFGGYKQSGFGRELGEYALENYTQVKAVLANLTGPPRSEVVWVLDSVSFNISPDPLS</sequence>
<dbReference type="OrthoDB" id="310895at2759"/>
<evidence type="ECO:0000313" key="7">
    <source>
        <dbReference type="Proteomes" id="UP000886523"/>
    </source>
</evidence>
<dbReference type="FunFam" id="3.40.605.10:FF:000050">
    <property type="entry name" value="Aldehyde dehydrogenase, mitochondrial"/>
    <property type="match status" value="1"/>
</dbReference>
<dbReference type="CDD" id="cd07091">
    <property type="entry name" value="ALDH_F1-2_Ald2-like"/>
    <property type="match status" value="1"/>
</dbReference>
<reference evidence="6" key="1">
    <citation type="journal article" date="2020" name="Nat. Commun.">
        <title>Large-scale genome sequencing of mycorrhizal fungi provides insights into the early evolution of symbiotic traits.</title>
        <authorList>
            <person name="Miyauchi S."/>
            <person name="Kiss E."/>
            <person name="Kuo A."/>
            <person name="Drula E."/>
            <person name="Kohler A."/>
            <person name="Sanchez-Garcia M."/>
            <person name="Morin E."/>
            <person name="Andreopoulos B."/>
            <person name="Barry K.W."/>
            <person name="Bonito G."/>
            <person name="Buee M."/>
            <person name="Carver A."/>
            <person name="Chen C."/>
            <person name="Cichocki N."/>
            <person name="Clum A."/>
            <person name="Culley D."/>
            <person name="Crous P.W."/>
            <person name="Fauchery L."/>
            <person name="Girlanda M."/>
            <person name="Hayes R.D."/>
            <person name="Keri Z."/>
            <person name="LaButti K."/>
            <person name="Lipzen A."/>
            <person name="Lombard V."/>
            <person name="Magnuson J."/>
            <person name="Maillard F."/>
            <person name="Murat C."/>
            <person name="Nolan M."/>
            <person name="Ohm R.A."/>
            <person name="Pangilinan J."/>
            <person name="Pereira M.F."/>
            <person name="Perotto S."/>
            <person name="Peter M."/>
            <person name="Pfister S."/>
            <person name="Riley R."/>
            <person name="Sitrit Y."/>
            <person name="Stielow J.B."/>
            <person name="Szollosi G."/>
            <person name="Zifcakova L."/>
            <person name="Stursova M."/>
            <person name="Spatafora J.W."/>
            <person name="Tedersoo L."/>
            <person name="Vaario L.M."/>
            <person name="Yamada A."/>
            <person name="Yan M."/>
            <person name="Wang P."/>
            <person name="Xu J."/>
            <person name="Bruns T."/>
            <person name="Baldrian P."/>
            <person name="Vilgalys R."/>
            <person name="Dunand C."/>
            <person name="Henrissat B."/>
            <person name="Grigoriev I.V."/>
            <person name="Hibbett D."/>
            <person name="Nagy L.G."/>
            <person name="Martin F.M."/>
        </authorList>
    </citation>
    <scope>NUCLEOTIDE SEQUENCE</scope>
    <source>
        <strain evidence="6">UP504</strain>
    </source>
</reference>
<dbReference type="InterPro" id="IPR016161">
    <property type="entry name" value="Ald_DH/histidinol_DH"/>
</dbReference>